<dbReference type="Gene3D" id="3.10.120.10">
    <property type="entry name" value="Cytochrome b5-like heme/steroid binding domain"/>
    <property type="match status" value="1"/>
</dbReference>
<comment type="similarity">
    <text evidence="1">Belongs to the cytochrome P450 family.</text>
</comment>
<dbReference type="CDD" id="cd00302">
    <property type="entry name" value="cytochrome_P450"/>
    <property type="match status" value="1"/>
</dbReference>
<sequence length="660" mass="75652">MEVLMETLEQWDDGSWTGTGLRFGVAAAAGGLMVLALMLLWRQVAWWREPAWIKNAPMVPEPNLMSMVAGCVLEFVQQGAICRTFMHDDQPDILRLNNGLAGGLFRDFIFVKDPKIAREILEEPNTCKPERGYRAFRRLTGYKGNYDFLSSHSHNDALYARTRVPAYETLMKRTVTYYDTLFLSTVRRVVKRCGETPDGRFKVVDEMHQVATSLITSVAFDEQSEKFDKNLFDCAVWIIGDMIERPQNNSMKFLDDLPTPRNRELKRRQGILVDTIEAMIANKKAKPGDDVISKLLEDKQNTDNDLLGVLSIFFFAGFDTTSNTMSMVLYHLANNPDVQERARRDVIDVMGRHKEPKLHKLFHMQYLLAVIKETLRMFPTVPMVTREVTERHEDGVCPRFKEESTFGTVINFFGLHYNKKGWNRPNEFVPERWIDPSVDADRDPDQRLYCPFAIGKRACLGRQFAYIEMLTVISMILQNYRILPSDKTNEVKIHEGGTLVVDHGLELALEPYEPGKEFPIKSVRVNQEEPEYTLDEVGRHHTLDDLWMIIDGGVYDLTRYAKLDKGARHPGGVEILVAYAGSDGTSEFDFINHSKFARRLLSRYRIGKVAETEHSGLLNKEDKTKHVLGPEIARGRRRRTTVPVMAEGYGDQPPMRNFKA</sequence>
<feature type="transmembrane region" description="Helical" evidence="2">
    <location>
        <begin position="20"/>
        <end position="41"/>
    </location>
</feature>
<dbReference type="InterPro" id="IPR001199">
    <property type="entry name" value="Cyt_B5-like_heme/steroid-bd"/>
</dbReference>
<dbReference type="PRINTS" id="PR00385">
    <property type="entry name" value="P450"/>
</dbReference>
<evidence type="ECO:0000259" key="3">
    <source>
        <dbReference type="PROSITE" id="PS50255"/>
    </source>
</evidence>
<keyword evidence="2" id="KW-1133">Transmembrane helix</keyword>
<dbReference type="InterPro" id="IPR002401">
    <property type="entry name" value="Cyt_P450_E_grp-I"/>
</dbReference>
<reference evidence="4 5" key="1">
    <citation type="submission" date="2024-02" db="EMBL/GenBank/DDBJ databases">
        <authorList>
            <person name="Chen Y."/>
            <person name="Shah S."/>
            <person name="Dougan E. K."/>
            <person name="Thang M."/>
            <person name="Chan C."/>
        </authorList>
    </citation>
    <scope>NUCLEOTIDE SEQUENCE [LARGE SCALE GENOMIC DNA]</scope>
</reference>
<protein>
    <submittedName>
        <fullName evidence="4">Cytochrome P450 3A21 (CYPIIIA21) (Cytochrome P450 CM3A-10)</fullName>
    </submittedName>
</protein>
<dbReference type="Proteomes" id="UP001642464">
    <property type="component" value="Unassembled WGS sequence"/>
</dbReference>
<evidence type="ECO:0000256" key="2">
    <source>
        <dbReference type="SAM" id="Phobius"/>
    </source>
</evidence>
<dbReference type="Gene3D" id="1.10.630.10">
    <property type="entry name" value="Cytochrome P450"/>
    <property type="match status" value="1"/>
</dbReference>
<dbReference type="PANTHER" id="PTHR24305:SF166">
    <property type="entry name" value="CYTOCHROME P450 12A4, MITOCHONDRIAL-RELATED"/>
    <property type="match status" value="1"/>
</dbReference>
<dbReference type="PROSITE" id="PS50255">
    <property type="entry name" value="CYTOCHROME_B5_2"/>
    <property type="match status" value="1"/>
</dbReference>
<feature type="domain" description="Cytochrome b5 heme-binding" evidence="3">
    <location>
        <begin position="529"/>
        <end position="610"/>
    </location>
</feature>
<organism evidence="4 5">
    <name type="scientific">Durusdinium trenchii</name>
    <dbReference type="NCBI Taxonomy" id="1381693"/>
    <lineage>
        <taxon>Eukaryota</taxon>
        <taxon>Sar</taxon>
        <taxon>Alveolata</taxon>
        <taxon>Dinophyceae</taxon>
        <taxon>Suessiales</taxon>
        <taxon>Symbiodiniaceae</taxon>
        <taxon>Durusdinium</taxon>
    </lineage>
</organism>
<dbReference type="InterPro" id="IPR036396">
    <property type="entry name" value="Cyt_P450_sf"/>
</dbReference>
<keyword evidence="2" id="KW-0472">Membrane</keyword>
<accession>A0ABP0HKZ2</accession>
<keyword evidence="5" id="KW-1185">Reference proteome</keyword>
<proteinExistence type="inferred from homology"/>
<comment type="caution">
    <text evidence="4">The sequence shown here is derived from an EMBL/GenBank/DDBJ whole genome shotgun (WGS) entry which is preliminary data.</text>
</comment>
<gene>
    <name evidence="4" type="ORF">SCF082_LOCUS1838</name>
</gene>
<dbReference type="SUPFAM" id="SSF55856">
    <property type="entry name" value="Cytochrome b5-like heme/steroid binding domain"/>
    <property type="match status" value="1"/>
</dbReference>
<dbReference type="PANTHER" id="PTHR24305">
    <property type="entry name" value="CYTOCHROME P450"/>
    <property type="match status" value="1"/>
</dbReference>
<dbReference type="PRINTS" id="PR00463">
    <property type="entry name" value="EP450I"/>
</dbReference>
<keyword evidence="2" id="KW-0812">Transmembrane</keyword>
<name>A0ABP0HKZ2_9DINO</name>
<evidence type="ECO:0000313" key="4">
    <source>
        <dbReference type="EMBL" id="CAK8989510.1"/>
    </source>
</evidence>
<dbReference type="InterPro" id="IPR001128">
    <property type="entry name" value="Cyt_P450"/>
</dbReference>
<dbReference type="Pfam" id="PF00067">
    <property type="entry name" value="p450"/>
    <property type="match status" value="1"/>
</dbReference>
<dbReference type="EMBL" id="CAXAMM010000895">
    <property type="protein sequence ID" value="CAK8989510.1"/>
    <property type="molecule type" value="Genomic_DNA"/>
</dbReference>
<evidence type="ECO:0000313" key="5">
    <source>
        <dbReference type="Proteomes" id="UP001642464"/>
    </source>
</evidence>
<dbReference type="SUPFAM" id="SSF48264">
    <property type="entry name" value="Cytochrome P450"/>
    <property type="match status" value="1"/>
</dbReference>
<dbReference type="SMART" id="SM01117">
    <property type="entry name" value="Cyt-b5"/>
    <property type="match status" value="1"/>
</dbReference>
<dbReference type="Pfam" id="PF00173">
    <property type="entry name" value="Cyt-b5"/>
    <property type="match status" value="1"/>
</dbReference>
<dbReference type="InterPro" id="IPR050121">
    <property type="entry name" value="Cytochrome_P450_monoxygenase"/>
</dbReference>
<dbReference type="InterPro" id="IPR036400">
    <property type="entry name" value="Cyt_B5-like_heme/steroid_sf"/>
</dbReference>
<evidence type="ECO:0000256" key="1">
    <source>
        <dbReference type="ARBA" id="ARBA00010617"/>
    </source>
</evidence>